<comment type="similarity">
    <text evidence="2">Belongs to the SF3B1 family.</text>
</comment>
<comment type="subcellular location">
    <subcellularLocation>
        <location evidence="1">Nucleus</location>
    </subcellularLocation>
</comment>
<gene>
    <name evidence="13" type="ORF">EX30DRAFT_327302</name>
</gene>
<dbReference type="InterPro" id="IPR038737">
    <property type="entry name" value="SF3b_su1-like"/>
</dbReference>
<feature type="region of interest" description="Disordered" evidence="10">
    <location>
        <begin position="1"/>
        <end position="81"/>
    </location>
</feature>
<keyword evidence="5" id="KW-0677">Repeat</keyword>
<evidence type="ECO:0000256" key="8">
    <source>
        <dbReference type="ARBA" id="ARBA00038332"/>
    </source>
</evidence>
<dbReference type="STRING" id="341454.A0A4S2N356"/>
<dbReference type="InterPro" id="IPR016024">
    <property type="entry name" value="ARM-type_fold"/>
</dbReference>
<dbReference type="EMBL" id="ML220113">
    <property type="protein sequence ID" value="TGZ83672.1"/>
    <property type="molecule type" value="Genomic_DNA"/>
</dbReference>
<sequence length="1206" mass="134883">MADSEFEEIRRLQQERNAAKAGSKTFDPSTQRENTTKASLTDALDTTLYDRSGVDRFAGYNTSIPADGDDDDDMTDGDGTRRLVGQYTATKEMMNEFAGGDDDTDALTSRAEAAQIQDRETEYQKRRFKRKLSPTRKDGFANGEGEEEGRSYKEIMQERELEREEERVRRKIEEKLKNGEHANGSEHEATLKRDTTPEAEASEGTRKRKKRWDVATADDTSTQENATKKRSSRWDVAAAPDATPVMKRSRWDQAPSLTAATPIGNQGLVTPMHPSSAAIPAMPLTFGLGDRNAPLSDEELDAMLPSEGYKILDPPPGYAPIRTPARKLMSTPAPMASSSGIGGFMMQEPENARVLGKQMPTEIPGVGDLQFFKAEDMNYFGKLVDGADENTMTVDELKERKIMRLLLKVKNGTPPMRKTALRQLTDNARQFGAGPLFNQILPLLMEKTLEDQERHLLVKVIDRILYKLDDLVRPYTHKILVVIEPLLIDQDYYARVEGREIISNLSKAAGLAHMISTMRPDIDHVDEYVRNTTARAFAVVASALGIPALLPFLRAVCRSKKSWQARHTGVKIVQQIPILMGCAILPHLKGLVECIGPNLEDEQAKVRTVTSLAIAALAEAAHPYGIESFDTILNPLWTGAKKQRGKGLAGFLKAVGYVIPLMDEEYANYYTSQVMDIVLREFQSPDEEMKKVVLKVVSQCAGTEGVTSQYLKENVLPDFFKSFWIRRMALDKRNYRQVVETTVDLAQKVGCGEIVERIVDHLKDESEPYRKMTLETIEKVISALGAADVSEKLEEQLVDGVLFAFQEQSVEDIVMLNGFGTVVNALGTRTKPYLPQIVSTILWRLNNKSSAVRQQSADLISRIAVVMKQCGEDSLMGKLGIVLYEYLGEEYPEVLGSILGALRSIVTVVGINSMQPPIKDLLPRLTPILRNRHEKVQENTIDLVGRIADRGPEFVSAREWMRICFELLDMLKAHKKGIRRAANNTFGFIAKAIGPQDVLATLLNNLRVQERQSRVCTAVAIGIVAETCAPFTVLPALMNEYRVPELNVQNGVLKAMSFLFEYIGEMAKDYVYAITPLLEDALIDRDQVHRQTAASVVKHIALGVVGLGCEDAMLHLLNLIFPNIFETSPHVIDRIIEAIDAIRMAIGPGLVMNYVWAGLFHPARKVRTPYWRLYNNAYVQSADSLVPYYPNLDEEKLKREELYIVL</sequence>
<dbReference type="FunFam" id="1.25.10.10:FF:000810">
    <property type="entry name" value="Splicing factor 3B subunit 1"/>
    <property type="match status" value="1"/>
</dbReference>
<feature type="region of interest" description="Disordered" evidence="10">
    <location>
        <begin position="110"/>
        <end position="236"/>
    </location>
</feature>
<evidence type="ECO:0000256" key="6">
    <source>
        <dbReference type="ARBA" id="ARBA00023187"/>
    </source>
</evidence>
<dbReference type="PROSITE" id="PS50077">
    <property type="entry name" value="HEAT_REPEAT"/>
    <property type="match status" value="1"/>
</dbReference>
<dbReference type="InterPro" id="IPR011989">
    <property type="entry name" value="ARM-like"/>
</dbReference>
<organism evidence="13 14">
    <name type="scientific">Ascodesmis nigricans</name>
    <dbReference type="NCBI Taxonomy" id="341454"/>
    <lineage>
        <taxon>Eukaryota</taxon>
        <taxon>Fungi</taxon>
        <taxon>Dikarya</taxon>
        <taxon>Ascomycota</taxon>
        <taxon>Pezizomycotina</taxon>
        <taxon>Pezizomycetes</taxon>
        <taxon>Pezizales</taxon>
        <taxon>Ascodesmidaceae</taxon>
        <taxon>Ascodesmis</taxon>
    </lineage>
</organism>
<dbReference type="AlphaFoldDB" id="A0A4S2N356"/>
<protein>
    <submittedName>
        <fullName evidence="13">ARM repeat-containing protein</fullName>
    </submittedName>
</protein>
<evidence type="ECO:0000256" key="2">
    <source>
        <dbReference type="ARBA" id="ARBA00005754"/>
    </source>
</evidence>
<evidence type="ECO:0000256" key="3">
    <source>
        <dbReference type="ARBA" id="ARBA00022664"/>
    </source>
</evidence>
<evidence type="ECO:0000259" key="12">
    <source>
        <dbReference type="Pfam" id="PF22646"/>
    </source>
</evidence>
<dbReference type="FunFam" id="1.25.10.10:FF:000066">
    <property type="entry name" value="Splicing factor 3B subunit 1"/>
    <property type="match status" value="1"/>
</dbReference>
<evidence type="ECO:0000256" key="9">
    <source>
        <dbReference type="PROSITE-ProRule" id="PRU00103"/>
    </source>
</evidence>
<evidence type="ECO:0000256" key="5">
    <source>
        <dbReference type="ARBA" id="ARBA00022737"/>
    </source>
</evidence>
<dbReference type="FunFam" id="1.25.10.10:FF:000069">
    <property type="entry name" value="Splicing factor 3B subunit 1"/>
    <property type="match status" value="1"/>
</dbReference>
<dbReference type="GO" id="GO:0003729">
    <property type="term" value="F:mRNA binding"/>
    <property type="evidence" value="ECO:0007669"/>
    <property type="project" value="InterPro"/>
</dbReference>
<dbReference type="SUPFAM" id="SSF48371">
    <property type="entry name" value="ARM repeat"/>
    <property type="match status" value="1"/>
</dbReference>
<dbReference type="Gene3D" id="1.25.10.10">
    <property type="entry name" value="Leucine-rich Repeat Variant"/>
    <property type="match status" value="3"/>
</dbReference>
<evidence type="ECO:0000256" key="10">
    <source>
        <dbReference type="SAM" id="MobiDB-lite"/>
    </source>
</evidence>
<feature type="compositionally biased region" description="Polar residues" evidence="10">
    <location>
        <begin position="26"/>
        <end position="39"/>
    </location>
</feature>
<accession>A0A4S2N356</accession>
<feature type="repeat" description="HEAT" evidence="9">
    <location>
        <begin position="754"/>
        <end position="792"/>
    </location>
</feature>
<dbReference type="Pfam" id="PF22646">
    <property type="entry name" value="PPP2R1A-like_HEAT"/>
    <property type="match status" value="1"/>
</dbReference>
<dbReference type="Pfam" id="PF08920">
    <property type="entry name" value="SF3b1"/>
    <property type="match status" value="1"/>
</dbReference>
<feature type="compositionally biased region" description="Basic and acidic residues" evidence="10">
    <location>
        <begin position="148"/>
        <end position="196"/>
    </location>
</feature>
<evidence type="ECO:0000313" key="14">
    <source>
        <dbReference type="Proteomes" id="UP000298138"/>
    </source>
</evidence>
<dbReference type="GO" id="GO:0000245">
    <property type="term" value="P:spliceosomal complex assembly"/>
    <property type="evidence" value="ECO:0007669"/>
    <property type="project" value="InterPro"/>
</dbReference>
<feature type="compositionally biased region" description="Basic and acidic residues" evidence="10">
    <location>
        <begin position="7"/>
        <end position="18"/>
    </location>
</feature>
<name>A0A4S2N356_9PEZI</name>
<evidence type="ECO:0000259" key="11">
    <source>
        <dbReference type="Pfam" id="PF08920"/>
    </source>
</evidence>
<evidence type="ECO:0000256" key="7">
    <source>
        <dbReference type="ARBA" id="ARBA00023242"/>
    </source>
</evidence>
<keyword evidence="4" id="KW-0747">Spliceosome</keyword>
<dbReference type="InParanoid" id="A0A4S2N356"/>
<reference evidence="13 14" key="1">
    <citation type="submission" date="2019-04" db="EMBL/GenBank/DDBJ databases">
        <title>Comparative genomics and transcriptomics to analyze fruiting body development in filamentous ascomycetes.</title>
        <authorList>
            <consortium name="DOE Joint Genome Institute"/>
            <person name="Lutkenhaus R."/>
            <person name="Traeger S."/>
            <person name="Breuer J."/>
            <person name="Kuo A."/>
            <person name="Lipzen A."/>
            <person name="Pangilinan J."/>
            <person name="Dilworth D."/>
            <person name="Sandor L."/>
            <person name="Poggeler S."/>
            <person name="Barry K."/>
            <person name="Grigoriev I.V."/>
            <person name="Nowrousian M."/>
        </authorList>
    </citation>
    <scope>NUCLEOTIDE SEQUENCE [LARGE SCALE GENOMIC DNA]</scope>
    <source>
        <strain evidence="13 14">CBS 389.68</strain>
    </source>
</reference>
<dbReference type="InterPro" id="IPR021133">
    <property type="entry name" value="HEAT_type_2"/>
</dbReference>
<evidence type="ECO:0000256" key="1">
    <source>
        <dbReference type="ARBA" id="ARBA00004123"/>
    </source>
</evidence>
<dbReference type="FunCoup" id="A0A4S2N356">
    <property type="interactions" value="996"/>
</dbReference>
<evidence type="ECO:0000313" key="13">
    <source>
        <dbReference type="EMBL" id="TGZ83672.1"/>
    </source>
</evidence>
<feature type="compositionally biased region" description="Acidic residues" evidence="10">
    <location>
        <begin position="67"/>
        <end position="76"/>
    </location>
</feature>
<dbReference type="OrthoDB" id="438939at2759"/>
<feature type="domain" description="Splicing factor 3B subunit 1" evidence="11">
    <location>
        <begin position="227"/>
        <end position="351"/>
    </location>
</feature>
<evidence type="ECO:0000256" key="4">
    <source>
        <dbReference type="ARBA" id="ARBA00022728"/>
    </source>
</evidence>
<keyword evidence="3" id="KW-0507">mRNA processing</keyword>
<dbReference type="GO" id="GO:0005681">
    <property type="term" value="C:spliceosomal complex"/>
    <property type="evidence" value="ECO:0007669"/>
    <property type="project" value="UniProtKB-KW"/>
</dbReference>
<comment type="similarity">
    <text evidence="8">Belongs to the phosphatase 2A regulatory subunit A family.</text>
</comment>
<dbReference type="InterPro" id="IPR015016">
    <property type="entry name" value="SF3b_su1"/>
</dbReference>
<keyword evidence="6" id="KW-0508">mRNA splicing</keyword>
<dbReference type="InterPro" id="IPR054573">
    <property type="entry name" value="PP2A/SF3B1-like_HEAT"/>
</dbReference>
<keyword evidence="7" id="KW-0539">Nucleus</keyword>
<dbReference type="PANTHER" id="PTHR12097">
    <property type="entry name" value="SPLICING FACTOR 3B, SUBUNIT 1-RELATED"/>
    <property type="match status" value="1"/>
</dbReference>
<feature type="domain" description="Phosphatase PP2A regulatory subunit A/Splicing factor 3B subunit 1-like HEAT repeat" evidence="12">
    <location>
        <begin position="991"/>
        <end position="1069"/>
    </location>
</feature>
<dbReference type="Proteomes" id="UP000298138">
    <property type="component" value="Unassembled WGS sequence"/>
</dbReference>
<keyword evidence="14" id="KW-1185">Reference proteome</keyword>
<proteinExistence type="inferred from homology"/>